<reference evidence="1 2" key="1">
    <citation type="submission" date="2019-09" db="EMBL/GenBank/DDBJ databases">
        <title>Serinicoccus pratensis sp. nov., isolated from meadow soil.</title>
        <authorList>
            <person name="Zhang W."/>
        </authorList>
    </citation>
    <scope>NUCLEOTIDE SEQUENCE [LARGE SCALE GENOMIC DNA]</scope>
    <source>
        <strain evidence="1 2">W204</strain>
    </source>
</reference>
<evidence type="ECO:0000313" key="1">
    <source>
        <dbReference type="EMBL" id="QFG69442.1"/>
    </source>
</evidence>
<evidence type="ECO:0000313" key="2">
    <source>
        <dbReference type="Proteomes" id="UP000326546"/>
    </source>
</evidence>
<dbReference type="NCBIfam" id="TIGR03892">
    <property type="entry name" value="thiopep_precurs"/>
    <property type="match status" value="1"/>
</dbReference>
<dbReference type="RefSeq" id="WP_158061816.1">
    <property type="nucleotide sequence ID" value="NZ_CP044427.1"/>
</dbReference>
<organism evidence="1 2">
    <name type="scientific">Ornithinimicrobium pratense</name>
    <dbReference type="NCBI Taxonomy" id="2593973"/>
    <lineage>
        <taxon>Bacteria</taxon>
        <taxon>Bacillati</taxon>
        <taxon>Actinomycetota</taxon>
        <taxon>Actinomycetes</taxon>
        <taxon>Micrococcales</taxon>
        <taxon>Ornithinimicrobiaceae</taxon>
        <taxon>Ornithinimicrobium</taxon>
    </lineage>
</organism>
<proteinExistence type="predicted"/>
<dbReference type="InterPro" id="IPR023895">
    <property type="entry name" value="Thiopep_bacteriocin_prcur"/>
</dbReference>
<keyword evidence="2" id="KW-1185">Reference proteome</keyword>
<sequence>MQNTDTLDLGLDLADLDLDVLEVSQVRDAMALPETGASSGSSSCHSTSCCGTCSCSSCCT</sequence>
<dbReference type="AlphaFoldDB" id="A0A5J6V8X1"/>
<dbReference type="KEGG" id="serw:FY030_12675"/>
<protein>
    <submittedName>
        <fullName evidence="1">Thiazolylpeptide-type bacteriocin</fullName>
    </submittedName>
</protein>
<dbReference type="NCBIfam" id="NF033400">
    <property type="entry name" value="thiazolyl_B"/>
    <property type="match status" value="1"/>
</dbReference>
<accession>A0A5J6V8X1</accession>
<dbReference type="Pfam" id="PF19409">
    <property type="entry name" value="Thiopep_pre"/>
    <property type="match status" value="1"/>
</dbReference>
<dbReference type="Proteomes" id="UP000326546">
    <property type="component" value="Chromosome"/>
</dbReference>
<dbReference type="EMBL" id="CP044427">
    <property type="protein sequence ID" value="QFG69442.1"/>
    <property type="molecule type" value="Genomic_DNA"/>
</dbReference>
<name>A0A5J6V8X1_9MICO</name>
<gene>
    <name evidence="1" type="ORF">FY030_12675</name>
</gene>